<dbReference type="InterPro" id="IPR050266">
    <property type="entry name" value="AB_hydrolase_sf"/>
</dbReference>
<evidence type="ECO:0000313" key="4">
    <source>
        <dbReference type="Ensembl" id="ENSMALP00000000362.1"/>
    </source>
</evidence>
<protein>
    <recommendedName>
        <fullName evidence="3">AB hydrolase-1 domain-containing protein</fullName>
    </recommendedName>
</protein>
<organism evidence="4 5">
    <name type="scientific">Monopterus albus</name>
    <name type="common">Swamp eel</name>
    <dbReference type="NCBI Taxonomy" id="43700"/>
    <lineage>
        <taxon>Eukaryota</taxon>
        <taxon>Metazoa</taxon>
        <taxon>Chordata</taxon>
        <taxon>Craniata</taxon>
        <taxon>Vertebrata</taxon>
        <taxon>Euteleostomi</taxon>
        <taxon>Actinopterygii</taxon>
        <taxon>Neopterygii</taxon>
        <taxon>Teleostei</taxon>
        <taxon>Neoteleostei</taxon>
        <taxon>Acanthomorphata</taxon>
        <taxon>Anabantaria</taxon>
        <taxon>Synbranchiformes</taxon>
        <taxon>Synbranchidae</taxon>
        <taxon>Monopterus</taxon>
    </lineage>
</organism>
<dbReference type="Gene3D" id="3.40.50.1820">
    <property type="entry name" value="alpha/beta hydrolase"/>
    <property type="match status" value="1"/>
</dbReference>
<evidence type="ECO:0000259" key="3">
    <source>
        <dbReference type="Pfam" id="PF00561"/>
    </source>
</evidence>
<evidence type="ECO:0000313" key="5">
    <source>
        <dbReference type="Proteomes" id="UP000261600"/>
    </source>
</evidence>
<dbReference type="PANTHER" id="PTHR43798:SF14">
    <property type="entry name" value="SERINE HYDROLASE-LIKE PROTEIN DDB_G0286239"/>
    <property type="match status" value="1"/>
</dbReference>
<sequence length="341" mass="38648">MNYLAAVSKTMQSLKGLRYLKSSTTKQAVSELSVPVPWGEIRGKIWGPDHGHPVLCLHGWSDNCGTFNTLIPLLPKECRYVAVDLAGHGQSSHRPPGDFYQFPLYVMDVLRVVDALQWSKFSIIGHSMGECSYAFSALYNEMVDTVVLLDSLGFYPTDLKEKAQDLRQGMDEMLQFEKTTAEKKRVYTYETAVERYRTFLLMAANPTLSKRSVHILLERGLNQVEGGVVFTRDFRINLKNIARFSLEQCLELQSRIKASILIILAEGGYMKTLYAMDQRESAFSALCQAYRDQSHMVVMVPGDHHVHLNNPEVVAPLVSDFMQSRVLSQKDRLIDEQTSKL</sequence>
<dbReference type="InterPro" id="IPR029058">
    <property type="entry name" value="AB_hydrolase_fold"/>
</dbReference>
<dbReference type="GO" id="GO:0016020">
    <property type="term" value="C:membrane"/>
    <property type="evidence" value="ECO:0007669"/>
    <property type="project" value="TreeGrafter"/>
</dbReference>
<dbReference type="SUPFAM" id="SSF53474">
    <property type="entry name" value="alpha/beta-Hydrolases"/>
    <property type="match status" value="1"/>
</dbReference>
<dbReference type="InterPro" id="IPR000073">
    <property type="entry name" value="AB_hydrolase_1"/>
</dbReference>
<dbReference type="PANTHER" id="PTHR43798">
    <property type="entry name" value="MONOACYLGLYCEROL LIPASE"/>
    <property type="match status" value="1"/>
</dbReference>
<dbReference type="Ensembl" id="ENSMALT00000000394.1">
    <property type="protein sequence ID" value="ENSMALP00000000362.1"/>
    <property type="gene ID" value="ENSMALG00000000274.1"/>
</dbReference>
<evidence type="ECO:0000256" key="2">
    <source>
        <dbReference type="ARBA" id="ARBA00022801"/>
    </source>
</evidence>
<dbReference type="GO" id="GO:0016787">
    <property type="term" value="F:hydrolase activity"/>
    <property type="evidence" value="ECO:0007669"/>
    <property type="project" value="UniProtKB-KW"/>
</dbReference>
<reference evidence="4" key="2">
    <citation type="submission" date="2025-09" db="UniProtKB">
        <authorList>
            <consortium name="Ensembl"/>
        </authorList>
    </citation>
    <scope>IDENTIFICATION</scope>
</reference>
<dbReference type="AlphaFoldDB" id="A0A3Q3IA92"/>
<proteinExistence type="inferred from homology"/>
<reference evidence="4" key="1">
    <citation type="submission" date="2025-08" db="UniProtKB">
        <authorList>
            <consortium name="Ensembl"/>
        </authorList>
    </citation>
    <scope>IDENTIFICATION</scope>
</reference>
<dbReference type="STRING" id="43700.ENSMALP00000000362"/>
<feature type="domain" description="AB hydrolase-1" evidence="3">
    <location>
        <begin position="53"/>
        <end position="298"/>
    </location>
</feature>
<comment type="similarity">
    <text evidence="1">Belongs to the AB hydrolase superfamily.</text>
</comment>
<name>A0A3Q3IA92_MONAL</name>
<dbReference type="Proteomes" id="UP000261600">
    <property type="component" value="Unplaced"/>
</dbReference>
<keyword evidence="5" id="KW-1185">Reference proteome</keyword>
<accession>A0A3Q3IA92</accession>
<evidence type="ECO:0000256" key="1">
    <source>
        <dbReference type="ARBA" id="ARBA00008645"/>
    </source>
</evidence>
<keyword evidence="2" id="KW-0378">Hydrolase</keyword>
<dbReference type="Pfam" id="PF00561">
    <property type="entry name" value="Abhydrolase_1"/>
    <property type="match status" value="1"/>
</dbReference>